<feature type="compositionally biased region" description="Low complexity" evidence="5">
    <location>
        <begin position="381"/>
        <end position="390"/>
    </location>
</feature>
<feature type="region of interest" description="Disordered" evidence="5">
    <location>
        <begin position="1171"/>
        <end position="1248"/>
    </location>
</feature>
<dbReference type="EMBL" id="JAPDMQ010000034">
    <property type="protein sequence ID" value="KAK0539217.1"/>
    <property type="molecule type" value="Genomic_DNA"/>
</dbReference>
<accession>A0AAN6GFT5</accession>
<feature type="compositionally biased region" description="Gly residues" evidence="5">
    <location>
        <begin position="1227"/>
        <end position="1242"/>
    </location>
</feature>
<feature type="compositionally biased region" description="Low complexity" evidence="5">
    <location>
        <begin position="492"/>
        <end position="502"/>
    </location>
</feature>
<dbReference type="PANTHER" id="PTHR23111:SF40">
    <property type="entry name" value="RNA-BINDING PROTEIN INVOLVED IN HETEROCHROMATIN ASSEMBLY-RELATED"/>
    <property type="match status" value="1"/>
</dbReference>
<evidence type="ECO:0000256" key="3">
    <source>
        <dbReference type="ARBA" id="ARBA00022833"/>
    </source>
</evidence>
<dbReference type="PROSITE" id="PS50199">
    <property type="entry name" value="ZF_RANBP2_2"/>
    <property type="match status" value="2"/>
</dbReference>
<feature type="compositionally biased region" description="Polar residues" evidence="5">
    <location>
        <begin position="911"/>
        <end position="933"/>
    </location>
</feature>
<feature type="compositionally biased region" description="Low complexity" evidence="5">
    <location>
        <begin position="630"/>
        <end position="649"/>
    </location>
</feature>
<dbReference type="Pfam" id="PF00641">
    <property type="entry name" value="Zn_ribbon_RanBP"/>
    <property type="match status" value="2"/>
</dbReference>
<organism evidence="7 8">
    <name type="scientific">Tilletia horrida</name>
    <dbReference type="NCBI Taxonomy" id="155126"/>
    <lineage>
        <taxon>Eukaryota</taxon>
        <taxon>Fungi</taxon>
        <taxon>Dikarya</taxon>
        <taxon>Basidiomycota</taxon>
        <taxon>Ustilaginomycotina</taxon>
        <taxon>Exobasidiomycetes</taxon>
        <taxon>Tilletiales</taxon>
        <taxon>Tilletiaceae</taxon>
        <taxon>Tilletia</taxon>
    </lineage>
</organism>
<keyword evidence="1" id="KW-0479">Metal-binding</keyword>
<evidence type="ECO:0000256" key="2">
    <source>
        <dbReference type="ARBA" id="ARBA00022771"/>
    </source>
</evidence>
<keyword evidence="8" id="KW-1185">Reference proteome</keyword>
<evidence type="ECO:0000256" key="1">
    <source>
        <dbReference type="ARBA" id="ARBA00022723"/>
    </source>
</evidence>
<feature type="region of interest" description="Disordered" evidence="5">
    <location>
        <begin position="178"/>
        <end position="251"/>
    </location>
</feature>
<feature type="region of interest" description="Disordered" evidence="5">
    <location>
        <begin position="724"/>
        <end position="756"/>
    </location>
</feature>
<keyword evidence="3" id="KW-0862">Zinc</keyword>
<dbReference type="GO" id="GO:0008270">
    <property type="term" value="F:zinc ion binding"/>
    <property type="evidence" value="ECO:0007669"/>
    <property type="project" value="UniProtKB-KW"/>
</dbReference>
<feature type="compositionally biased region" description="Basic and acidic residues" evidence="5">
    <location>
        <begin position="316"/>
        <end position="326"/>
    </location>
</feature>
<feature type="compositionally biased region" description="Polar residues" evidence="5">
    <location>
        <begin position="106"/>
        <end position="120"/>
    </location>
</feature>
<feature type="region of interest" description="Disordered" evidence="5">
    <location>
        <begin position="1289"/>
        <end position="1376"/>
    </location>
</feature>
<feature type="compositionally biased region" description="Basic and acidic residues" evidence="5">
    <location>
        <begin position="225"/>
        <end position="239"/>
    </location>
</feature>
<dbReference type="Gene3D" id="4.10.1060.10">
    <property type="entry name" value="Zinc finger, RanBP2-type"/>
    <property type="match status" value="2"/>
</dbReference>
<feature type="compositionally biased region" description="Low complexity" evidence="5">
    <location>
        <begin position="85"/>
        <end position="101"/>
    </location>
</feature>
<feature type="compositionally biased region" description="Gly residues" evidence="5">
    <location>
        <begin position="878"/>
        <end position="902"/>
    </location>
</feature>
<dbReference type="Proteomes" id="UP001176521">
    <property type="component" value="Unassembled WGS sequence"/>
</dbReference>
<dbReference type="InterPro" id="IPR001876">
    <property type="entry name" value="Znf_RanBP2"/>
</dbReference>
<proteinExistence type="predicted"/>
<evidence type="ECO:0000313" key="7">
    <source>
        <dbReference type="EMBL" id="KAK0539217.1"/>
    </source>
</evidence>
<evidence type="ECO:0000313" key="8">
    <source>
        <dbReference type="Proteomes" id="UP001176521"/>
    </source>
</evidence>
<evidence type="ECO:0000256" key="5">
    <source>
        <dbReference type="SAM" id="MobiDB-lite"/>
    </source>
</evidence>
<dbReference type="SUPFAM" id="SSF90209">
    <property type="entry name" value="Ran binding protein zinc finger-like"/>
    <property type="match status" value="2"/>
</dbReference>
<feature type="region of interest" description="Disordered" evidence="5">
    <location>
        <begin position="1"/>
        <end position="143"/>
    </location>
</feature>
<protein>
    <recommendedName>
        <fullName evidence="6">RanBP2-type domain-containing protein</fullName>
    </recommendedName>
</protein>
<feature type="compositionally biased region" description="Polar residues" evidence="5">
    <location>
        <begin position="1206"/>
        <end position="1222"/>
    </location>
</feature>
<dbReference type="PROSITE" id="PS01358">
    <property type="entry name" value="ZF_RANBP2_1"/>
    <property type="match status" value="2"/>
</dbReference>
<feature type="region of interest" description="Disordered" evidence="5">
    <location>
        <begin position="878"/>
        <end position="933"/>
    </location>
</feature>
<dbReference type="SMART" id="SM00547">
    <property type="entry name" value="ZnF_RBZ"/>
    <property type="match status" value="2"/>
</dbReference>
<feature type="compositionally biased region" description="Gly residues" evidence="5">
    <location>
        <begin position="159"/>
        <end position="170"/>
    </location>
</feature>
<dbReference type="PANTHER" id="PTHR23111">
    <property type="entry name" value="ZINC FINGER PROTEIN"/>
    <property type="match status" value="1"/>
</dbReference>
<feature type="region of interest" description="Disordered" evidence="5">
    <location>
        <begin position="316"/>
        <end position="335"/>
    </location>
</feature>
<sequence length="1376" mass="135343">MELNKNGTTPAGAAGAEHPTTHNSGFLQRSMQEKTSEQHQQAAAASAIVKAAAKAAAASVQGFEAGGGGNVGGRSERAELDGSKKAGSPAGASASTSSPRAGEPPSTGTAGEQNSASPGFSNAAPPKADTTTSPPFPPGWTIPAHHHAVLRNASPSSGSGSGGDSGFGLGLGAGLIPPHLLWRPPSSSSSSSSTQTNGGHSGEGGEGNADSPRRAGRMRGGGGGHEVDSRRHADGEDGGRGLGSDVGQSSSPAFASFGSGAVAHGAACGGGSGEFRTGDWVCVSDKCSFHNFAQNVTCLGCGAAKPVGACGDLSAHRHDKDQDKSKGPSNVSSPSSFFASSAFASPFQPRAASSEAQAQNNASASSMALLTAQMNDLIAAQQQQQQQQRQTGRKDGTSPAFPTASGTAASQWAPGGALSSSQDVAYSSHQHQHQSQDAYQLQQQQQYGGQKSFVGTGAQGSGGGSKRMDGTSSGYMLSTSTPPPQGGMSVYAPSSTSANAPATSAVSTSSLTQASMAALDAFRAAAGSHGLSLGHLPLSSSGSGTTTSPTSITSSQYLPSLQALAQQQQQAHAPTQRGGTVTPATVSSLYQLQLQHAAMKNQNGMPLPQSSGPLARMQALTSAFGGMPMPSSAAAAQGQTQTQSQTPGAHAHAHAHLQTYTSAMSVAAMRYAQQKQQSAQVSVAGGTGSGSMLAHHQHQLPLGTTSSSTAGATLSYAGMQAPNVSTQQHAHPQLPPLDWSSLSKSAGVGSSASGASAPVTYPTAAPYRSAHMHAHTQLQSQSQHHQMHGASLPANPVTSAAFSGAAAAAAATATAVDSSVGVGLNLPGGVEGLAIKQPWLSTAPSNAATAARLATLGIGIGPGVNPNVGGGAAAGGAGGGGGGGSGGAGPSGGPGGPGGDIAGGDRRKSAQGHSQNAQDGGNNNPPIVNTGNSGPMCVQPGDWVCSSCGFVNWRRRRVCLRCFPFAEGNETAASLANGAILAAQLAAGVSPSKVDTASLLKSPARSREAQARAREQAVAVAGMGGGAGGGFDVQGISAGQAIGLGLNLGPSPGPGQSQSHNLAIPRYPSTAGTPAMGLSSMASLPAHTQASQQAGFMLKPFGSAPTTTAGSPSISPLSLGDVPNWAALAQAERFGLEGLQHQHQHQQHILGIGAGMGMMGGVNLFAQDWQRRTSQGATRTMSGPVLPSTRAPGGPTSAAMHGGTHVRQSSYNSAFSHTNSDPLCSGIGAGTGSGPGSGGGGSAASSAWHASPSIMSSSGGGGAAGGAGIFTPSSLSACSATTSANASTRNIWGASPPRNIGGNKLVDDDDQELRRGGGAGGSGGSGSSGFEAAAGGSGGSGPIGYDGQTAVWKPKPIGSRESAAAATNAEGKGSSS</sequence>
<feature type="compositionally biased region" description="Gly residues" evidence="5">
    <location>
        <begin position="1335"/>
        <end position="1344"/>
    </location>
</feature>
<feature type="domain" description="RanBP2-type" evidence="6">
    <location>
        <begin position="276"/>
        <end position="307"/>
    </location>
</feature>
<dbReference type="InterPro" id="IPR036443">
    <property type="entry name" value="Znf_RanBP2_sf"/>
</dbReference>
<feature type="region of interest" description="Disordered" evidence="5">
    <location>
        <begin position="151"/>
        <end position="170"/>
    </location>
</feature>
<feature type="compositionally biased region" description="Gly residues" evidence="5">
    <location>
        <begin position="1316"/>
        <end position="1327"/>
    </location>
</feature>
<feature type="compositionally biased region" description="Polar residues" evidence="5">
    <location>
        <begin position="21"/>
        <end position="30"/>
    </location>
</feature>
<feature type="domain" description="RanBP2-type" evidence="6">
    <location>
        <begin position="939"/>
        <end position="962"/>
    </location>
</feature>
<feature type="compositionally biased region" description="Low complexity" evidence="5">
    <location>
        <begin position="425"/>
        <end position="450"/>
    </location>
</feature>
<feature type="compositionally biased region" description="Low complexity" evidence="5">
    <location>
        <begin position="42"/>
        <end position="63"/>
    </location>
</feature>
<keyword evidence="2 4" id="KW-0863">Zinc-finger</keyword>
<feature type="compositionally biased region" description="Basic and acidic residues" evidence="5">
    <location>
        <begin position="74"/>
        <end position="84"/>
    </location>
</feature>
<feature type="region of interest" description="Disordered" evidence="5">
    <location>
        <begin position="624"/>
        <end position="654"/>
    </location>
</feature>
<reference evidence="7" key="1">
    <citation type="journal article" date="2023" name="PhytoFront">
        <title>Draft Genome Resources of Seven Strains of Tilletia horrida, Causal Agent of Kernel Smut of Rice.</title>
        <authorList>
            <person name="Khanal S."/>
            <person name="Antony Babu S."/>
            <person name="Zhou X.G."/>
        </authorList>
    </citation>
    <scope>NUCLEOTIDE SEQUENCE</scope>
    <source>
        <strain evidence="7">TX3</strain>
    </source>
</reference>
<name>A0AAN6GFT5_9BASI</name>
<feature type="region of interest" description="Disordered" evidence="5">
    <location>
        <begin position="379"/>
        <end position="502"/>
    </location>
</feature>
<evidence type="ECO:0000256" key="4">
    <source>
        <dbReference type="PROSITE-ProRule" id="PRU00322"/>
    </source>
</evidence>
<gene>
    <name evidence="7" type="ORF">OC842_001038</name>
</gene>
<feature type="compositionally biased region" description="Polar residues" evidence="5">
    <location>
        <begin position="470"/>
        <end position="480"/>
    </location>
</feature>
<feature type="compositionally biased region" description="Low complexity" evidence="5">
    <location>
        <begin position="740"/>
        <end position="756"/>
    </location>
</feature>
<comment type="caution">
    <text evidence="7">The sequence shown here is derived from an EMBL/GenBank/DDBJ whole genome shotgun (WGS) entry which is preliminary data.</text>
</comment>
<dbReference type="GO" id="GO:0003729">
    <property type="term" value="F:mRNA binding"/>
    <property type="evidence" value="ECO:0007669"/>
    <property type="project" value="TreeGrafter"/>
</dbReference>
<evidence type="ECO:0000259" key="6">
    <source>
        <dbReference type="PROSITE" id="PS50199"/>
    </source>
</evidence>
<feature type="compositionally biased region" description="Polar residues" evidence="5">
    <location>
        <begin position="1172"/>
        <end position="1181"/>
    </location>
</feature>